<dbReference type="SUPFAM" id="SSF48239">
    <property type="entry name" value="Terpenoid cyclases/Protein prenyltransferases"/>
    <property type="match status" value="1"/>
</dbReference>
<evidence type="ECO:0000313" key="6">
    <source>
        <dbReference type="EMBL" id="HIX66074.1"/>
    </source>
</evidence>
<keyword evidence="3" id="KW-1133">Transmembrane helix</keyword>
<dbReference type="Gene3D" id="1.50.10.20">
    <property type="match status" value="1"/>
</dbReference>
<sequence length="386" mass="39665">MHRRFAAAALGLVLLATPAAAFAQGPQPPAGPWAASWDYLAQQPPGSQSILVHALGGQPQLPAALDQLEQTLDRGTGQGFSSAQELAEGVVALAKLEQEPTAYRRQNLVAALASYGDIYGEGLAGPCAVLAAYHTAGAVVDASARNDESAVIDYLVSSQQREGGFAPSAGRDPSIQTTAQALIALAPYAGVPYVGSAVERGLDWLGRQQNDDGSFSAGNTPSCAATAAVWTAVRTCGLPAGDPRFVKEGGGLPQALARFAQGGGGYGEQAEGPAQVAATEAALIALITDASGLSPYLPPAAYPGYVPPVPEPEGPPLWQRALAGSGILLAAVLGTALLVRRRHKRPPQPPMDGTQTMDFQIPMKAQMPDFGQIPPTQDPPSSGQAP</sequence>
<keyword evidence="4" id="KW-0732">Signal</keyword>
<feature type="transmembrane region" description="Helical" evidence="3">
    <location>
        <begin position="317"/>
        <end position="339"/>
    </location>
</feature>
<dbReference type="InterPro" id="IPR008930">
    <property type="entry name" value="Terpenoid_cyclase/PrenylTrfase"/>
</dbReference>
<dbReference type="Proteomes" id="UP000886800">
    <property type="component" value="Unassembled WGS sequence"/>
</dbReference>
<evidence type="ECO:0000313" key="7">
    <source>
        <dbReference type="Proteomes" id="UP000886800"/>
    </source>
</evidence>
<keyword evidence="3" id="KW-0472">Membrane</keyword>
<reference evidence="6" key="1">
    <citation type="journal article" date="2021" name="PeerJ">
        <title>Extensive microbial diversity within the chicken gut microbiome revealed by metagenomics and culture.</title>
        <authorList>
            <person name="Gilroy R."/>
            <person name="Ravi A."/>
            <person name="Getino M."/>
            <person name="Pursley I."/>
            <person name="Horton D.L."/>
            <person name="Alikhan N.F."/>
            <person name="Baker D."/>
            <person name="Gharbi K."/>
            <person name="Hall N."/>
            <person name="Watson M."/>
            <person name="Adriaenssens E.M."/>
            <person name="Foster-Nyarko E."/>
            <person name="Jarju S."/>
            <person name="Secka A."/>
            <person name="Antonio M."/>
            <person name="Oren A."/>
            <person name="Chaudhuri R.R."/>
            <person name="La Ragione R."/>
            <person name="Hildebrand F."/>
            <person name="Pallen M.J."/>
        </authorList>
    </citation>
    <scope>NUCLEOTIDE SEQUENCE</scope>
    <source>
        <strain evidence="6">CHK188-5543</strain>
    </source>
</reference>
<feature type="region of interest" description="Disordered" evidence="2">
    <location>
        <begin position="341"/>
        <end position="386"/>
    </location>
</feature>
<reference evidence="6" key="2">
    <citation type="submission" date="2021-04" db="EMBL/GenBank/DDBJ databases">
        <authorList>
            <person name="Gilroy R."/>
        </authorList>
    </citation>
    <scope>NUCLEOTIDE SEQUENCE</scope>
    <source>
        <strain evidence="6">CHK188-5543</strain>
    </source>
</reference>
<comment type="caution">
    <text evidence="6">The sequence shown here is derived from an EMBL/GenBank/DDBJ whole genome shotgun (WGS) entry which is preliminary data.</text>
</comment>
<organism evidence="6 7">
    <name type="scientific">Candidatus Anaerotruncus excrementipullorum</name>
    <dbReference type="NCBI Taxonomy" id="2838465"/>
    <lineage>
        <taxon>Bacteria</taxon>
        <taxon>Bacillati</taxon>
        <taxon>Bacillota</taxon>
        <taxon>Clostridia</taxon>
        <taxon>Eubacteriales</taxon>
        <taxon>Oscillospiraceae</taxon>
        <taxon>Anaerotruncus</taxon>
    </lineage>
</organism>
<evidence type="ECO:0000256" key="4">
    <source>
        <dbReference type="SAM" id="SignalP"/>
    </source>
</evidence>
<evidence type="ECO:0000256" key="1">
    <source>
        <dbReference type="ARBA" id="ARBA00022737"/>
    </source>
</evidence>
<gene>
    <name evidence="6" type="ORF">H9736_07475</name>
</gene>
<feature type="signal peptide" evidence="4">
    <location>
        <begin position="1"/>
        <end position="23"/>
    </location>
</feature>
<dbReference type="Pfam" id="PF00432">
    <property type="entry name" value="Prenyltrans"/>
    <property type="match status" value="1"/>
</dbReference>
<dbReference type="GO" id="GO:0003824">
    <property type="term" value="F:catalytic activity"/>
    <property type="evidence" value="ECO:0007669"/>
    <property type="project" value="InterPro"/>
</dbReference>
<keyword evidence="1" id="KW-0677">Repeat</keyword>
<dbReference type="AlphaFoldDB" id="A0A9D2B8H2"/>
<evidence type="ECO:0000256" key="3">
    <source>
        <dbReference type="SAM" id="Phobius"/>
    </source>
</evidence>
<protein>
    <recommendedName>
        <fullName evidence="5">Prenyltransferase alpha-alpha toroid domain-containing protein</fullName>
    </recommendedName>
</protein>
<evidence type="ECO:0000259" key="5">
    <source>
        <dbReference type="Pfam" id="PF00432"/>
    </source>
</evidence>
<dbReference type="InterPro" id="IPR001330">
    <property type="entry name" value="Prenyltrans"/>
</dbReference>
<evidence type="ECO:0000256" key="2">
    <source>
        <dbReference type="SAM" id="MobiDB-lite"/>
    </source>
</evidence>
<proteinExistence type="predicted"/>
<feature type="chain" id="PRO_5038339511" description="Prenyltransferase alpha-alpha toroid domain-containing protein" evidence="4">
    <location>
        <begin position="24"/>
        <end position="386"/>
    </location>
</feature>
<keyword evidence="3" id="KW-0812">Transmembrane</keyword>
<accession>A0A9D2B8H2</accession>
<dbReference type="EMBL" id="DXES01000163">
    <property type="protein sequence ID" value="HIX66074.1"/>
    <property type="molecule type" value="Genomic_DNA"/>
</dbReference>
<feature type="domain" description="Prenyltransferase alpha-alpha toroid" evidence="5">
    <location>
        <begin position="142"/>
        <end position="218"/>
    </location>
</feature>
<name>A0A9D2B8H2_9FIRM</name>